<keyword evidence="1" id="KW-0472">Membrane</keyword>
<feature type="transmembrane region" description="Helical" evidence="1">
    <location>
        <begin position="12"/>
        <end position="30"/>
    </location>
</feature>
<dbReference type="Pfam" id="PF05449">
    <property type="entry name" value="Phage_holin_3_7"/>
    <property type="match status" value="1"/>
</dbReference>
<feature type="transmembrane region" description="Helical" evidence="1">
    <location>
        <begin position="72"/>
        <end position="93"/>
    </location>
</feature>
<dbReference type="InterPro" id="IPR008473">
    <property type="entry name" value="Phage_holin_3_7"/>
</dbReference>
<evidence type="ECO:0000313" key="2">
    <source>
        <dbReference type="EMBL" id="HAT6342886.1"/>
    </source>
</evidence>
<dbReference type="EMBL" id="DACTUL010000003">
    <property type="protein sequence ID" value="HAT6342886.1"/>
    <property type="molecule type" value="Genomic_DNA"/>
</dbReference>
<keyword evidence="1" id="KW-1133">Transmembrane helix</keyword>
<proteinExistence type="predicted"/>
<sequence length="107" mass="12236">MIPTDPTYTMIYTAFYALMCTAICLRVMFFDSRDGRYQALPAWLSWVICVATASVPIRFLFGTILVPDFASVIITAFLLCAVWSDGGSIYHLLRSKKHYRTTDRRQP</sequence>
<feature type="transmembrane region" description="Helical" evidence="1">
    <location>
        <begin position="42"/>
        <end position="66"/>
    </location>
</feature>
<keyword evidence="1" id="KW-0812">Transmembrane</keyword>
<evidence type="ECO:0000256" key="1">
    <source>
        <dbReference type="SAM" id="Phobius"/>
    </source>
</evidence>
<accession>A0AAD3U7X0</accession>
<name>A0AAD3U7X0_AERHY</name>
<dbReference type="Proteomes" id="UP000859505">
    <property type="component" value="Unassembled WGS sequence"/>
</dbReference>
<dbReference type="AlphaFoldDB" id="A0AAD3U7X0"/>
<protein>
    <submittedName>
        <fullName evidence="2">Phage holin family protein</fullName>
    </submittedName>
</protein>
<reference evidence="2" key="1">
    <citation type="journal article" date="2018" name="Genome Biol.">
        <title>SKESA: strategic k-mer extension for scrupulous assemblies.</title>
        <authorList>
            <person name="Souvorov A."/>
            <person name="Agarwala R."/>
            <person name="Lipman D.J."/>
        </authorList>
    </citation>
    <scope>NUCLEOTIDE SEQUENCE</scope>
    <source>
        <strain evidence="2">OLC2673_Aeromonas</strain>
    </source>
</reference>
<reference evidence="2" key="2">
    <citation type="submission" date="2020-01" db="EMBL/GenBank/DDBJ databases">
        <authorList>
            <consortium name="NCBI Pathogen Detection Project"/>
        </authorList>
    </citation>
    <scope>NUCLEOTIDE SEQUENCE</scope>
    <source>
        <strain evidence="2">OLC2673_Aeromonas</strain>
    </source>
</reference>
<comment type="caution">
    <text evidence="2">The sequence shown here is derived from an EMBL/GenBank/DDBJ whole genome shotgun (WGS) entry which is preliminary data.</text>
</comment>
<evidence type="ECO:0000313" key="3">
    <source>
        <dbReference type="Proteomes" id="UP000859505"/>
    </source>
</evidence>
<organism evidence="2 3">
    <name type="scientific">Aeromonas hydrophila</name>
    <dbReference type="NCBI Taxonomy" id="644"/>
    <lineage>
        <taxon>Bacteria</taxon>
        <taxon>Pseudomonadati</taxon>
        <taxon>Pseudomonadota</taxon>
        <taxon>Gammaproteobacteria</taxon>
        <taxon>Aeromonadales</taxon>
        <taxon>Aeromonadaceae</taxon>
        <taxon>Aeromonas</taxon>
    </lineage>
</organism>
<gene>
    <name evidence="2" type="ORF">JAJ28_000565</name>
</gene>